<gene>
    <name evidence="2" type="ORF">A3770_04p31810</name>
</gene>
<dbReference type="PANTHER" id="PTHR47725:SF2">
    <property type="entry name" value="UBIQUITIN-LIKE DOMAIN-CONTAINING PROTEIN"/>
    <property type="match status" value="1"/>
</dbReference>
<reference evidence="2 3" key="1">
    <citation type="submission" date="2018-07" db="EMBL/GenBank/DDBJ databases">
        <title>The complete nuclear genome of the prasinophyte Chloropicon primus (CCMP1205).</title>
        <authorList>
            <person name="Pombert J.-F."/>
            <person name="Otis C."/>
            <person name="Turmel M."/>
            <person name="Lemieux C."/>
        </authorList>
    </citation>
    <scope>NUCLEOTIDE SEQUENCE [LARGE SCALE GENOMIC DNA]</scope>
    <source>
        <strain evidence="2 3">CCMP1205</strain>
    </source>
</reference>
<keyword evidence="3" id="KW-1185">Reference proteome</keyword>
<dbReference type="PRINTS" id="PR00348">
    <property type="entry name" value="UBIQUITIN"/>
</dbReference>
<accession>A0A5B8MJM1</accession>
<dbReference type="SMART" id="SM00213">
    <property type="entry name" value="UBQ"/>
    <property type="match status" value="1"/>
</dbReference>
<evidence type="ECO:0000313" key="2">
    <source>
        <dbReference type="EMBL" id="QDZ20663.1"/>
    </source>
</evidence>
<organism evidence="2 3">
    <name type="scientific">Chloropicon primus</name>
    <dbReference type="NCBI Taxonomy" id="1764295"/>
    <lineage>
        <taxon>Eukaryota</taxon>
        <taxon>Viridiplantae</taxon>
        <taxon>Chlorophyta</taxon>
        <taxon>Chloropicophyceae</taxon>
        <taxon>Chloropicales</taxon>
        <taxon>Chloropicaceae</taxon>
        <taxon>Chloropicon</taxon>
    </lineage>
</organism>
<dbReference type="PROSITE" id="PS50053">
    <property type="entry name" value="UBIQUITIN_2"/>
    <property type="match status" value="1"/>
</dbReference>
<sequence length="106" mass="12307">MTISSMYVRVKREKITYFIQADPSDTILELKEKLQELIDQLPEEQRLLKDDTPLEDAKSLAEYRIENDDVLALTYKLPDGNFEAINIETLKAEEEEVKSDKEVADE</sequence>
<name>A0A5B8MJM1_9CHLO</name>
<evidence type="ECO:0000313" key="3">
    <source>
        <dbReference type="Proteomes" id="UP000316726"/>
    </source>
</evidence>
<dbReference type="STRING" id="1764295.A0A5B8MJM1"/>
<dbReference type="Gene3D" id="3.10.20.90">
    <property type="entry name" value="Phosphatidylinositol 3-kinase Catalytic Subunit, Chain A, domain 1"/>
    <property type="match status" value="1"/>
</dbReference>
<dbReference type="Pfam" id="PF00240">
    <property type="entry name" value="ubiquitin"/>
    <property type="match status" value="1"/>
</dbReference>
<dbReference type="SUPFAM" id="SSF54236">
    <property type="entry name" value="Ubiquitin-like"/>
    <property type="match status" value="1"/>
</dbReference>
<evidence type="ECO:0000259" key="1">
    <source>
        <dbReference type="PROSITE" id="PS50053"/>
    </source>
</evidence>
<dbReference type="CDD" id="cd17039">
    <property type="entry name" value="Ubl_ubiquitin_like"/>
    <property type="match status" value="1"/>
</dbReference>
<dbReference type="PANTHER" id="PTHR47725">
    <property type="entry name" value="OS03G0364000 PROTEIN"/>
    <property type="match status" value="1"/>
</dbReference>
<dbReference type="InterPro" id="IPR029071">
    <property type="entry name" value="Ubiquitin-like_domsf"/>
</dbReference>
<dbReference type="InterPro" id="IPR000626">
    <property type="entry name" value="Ubiquitin-like_dom"/>
</dbReference>
<protein>
    <recommendedName>
        <fullName evidence="1">Ubiquitin-like domain-containing protein</fullName>
    </recommendedName>
</protein>
<dbReference type="AlphaFoldDB" id="A0A5B8MJM1"/>
<dbReference type="EMBL" id="CP031037">
    <property type="protein sequence ID" value="QDZ20663.1"/>
    <property type="molecule type" value="Genomic_DNA"/>
</dbReference>
<feature type="domain" description="Ubiquitin-like" evidence="1">
    <location>
        <begin position="4"/>
        <end position="80"/>
    </location>
</feature>
<proteinExistence type="predicted"/>
<dbReference type="InterPro" id="IPR019956">
    <property type="entry name" value="Ubiquitin_dom"/>
</dbReference>
<dbReference type="OrthoDB" id="428577at2759"/>
<dbReference type="Proteomes" id="UP000316726">
    <property type="component" value="Chromosome 4"/>
</dbReference>